<proteinExistence type="predicted"/>
<name>A0A0S3SQN4_PHAAN</name>
<organism evidence="1 2">
    <name type="scientific">Vigna angularis var. angularis</name>
    <dbReference type="NCBI Taxonomy" id="157739"/>
    <lineage>
        <taxon>Eukaryota</taxon>
        <taxon>Viridiplantae</taxon>
        <taxon>Streptophyta</taxon>
        <taxon>Embryophyta</taxon>
        <taxon>Tracheophyta</taxon>
        <taxon>Spermatophyta</taxon>
        <taxon>Magnoliopsida</taxon>
        <taxon>eudicotyledons</taxon>
        <taxon>Gunneridae</taxon>
        <taxon>Pentapetalae</taxon>
        <taxon>rosids</taxon>
        <taxon>fabids</taxon>
        <taxon>Fabales</taxon>
        <taxon>Fabaceae</taxon>
        <taxon>Papilionoideae</taxon>
        <taxon>50 kb inversion clade</taxon>
        <taxon>NPAAA clade</taxon>
        <taxon>indigoferoid/millettioid clade</taxon>
        <taxon>Phaseoleae</taxon>
        <taxon>Vigna</taxon>
    </lineage>
</organism>
<keyword evidence="2" id="KW-1185">Reference proteome</keyword>
<dbReference type="AlphaFoldDB" id="A0A0S3SQN4"/>
<sequence>MQKAIVNDAKVLGIRNTYMFARNTELLELEGASDKKLLEISDFGFELGNDSSDHPHCNLHVKPVYAPPPSSRIIFLVLPNPQVIAVMNHVLLPCADHYLQRIIFLAQIQASSISAT</sequence>
<accession>A0A0S3SQN4</accession>
<protein>
    <submittedName>
        <fullName evidence="1">Uncharacterized protein</fullName>
    </submittedName>
</protein>
<dbReference type="EMBL" id="AP015041">
    <property type="protein sequence ID" value="BAT95135.1"/>
    <property type="molecule type" value="Genomic_DNA"/>
</dbReference>
<dbReference type="Proteomes" id="UP000291084">
    <property type="component" value="Chromosome 8"/>
</dbReference>
<gene>
    <name evidence="1" type="primary">Vigan.08G180300</name>
    <name evidence="1" type="ORF">VIGAN_08180300</name>
</gene>
<evidence type="ECO:0000313" key="2">
    <source>
        <dbReference type="Proteomes" id="UP000291084"/>
    </source>
</evidence>
<reference evidence="1 2" key="1">
    <citation type="journal article" date="2015" name="Sci. Rep.">
        <title>The power of single molecule real-time sequencing technology in the de novo assembly of a eukaryotic genome.</title>
        <authorList>
            <person name="Sakai H."/>
            <person name="Naito K."/>
            <person name="Ogiso-Tanaka E."/>
            <person name="Takahashi Y."/>
            <person name="Iseki K."/>
            <person name="Muto C."/>
            <person name="Satou K."/>
            <person name="Teruya K."/>
            <person name="Shiroma A."/>
            <person name="Shimoji M."/>
            <person name="Hirano T."/>
            <person name="Itoh T."/>
            <person name="Kaga A."/>
            <person name="Tomooka N."/>
        </authorList>
    </citation>
    <scope>NUCLEOTIDE SEQUENCE [LARGE SCALE GENOMIC DNA]</scope>
    <source>
        <strain evidence="2">cv. Shumari</strain>
    </source>
</reference>
<evidence type="ECO:0000313" key="1">
    <source>
        <dbReference type="EMBL" id="BAT95135.1"/>
    </source>
</evidence>